<name>A0ABW3ZD77_9HYPH</name>
<dbReference type="Proteomes" id="UP001597171">
    <property type="component" value="Unassembled WGS sequence"/>
</dbReference>
<sequence length="76" mass="8396">EGAGRTGGEQAPVAQQMEQPSLKLRRSREQQAVNPSVQWLQTLADDPGRYLRLRLAAERARRAERGVAAPTGTEAW</sequence>
<organism evidence="2 3">
    <name type="scientific">Methylopila musalis</name>
    <dbReference type="NCBI Taxonomy" id="1134781"/>
    <lineage>
        <taxon>Bacteria</taxon>
        <taxon>Pseudomonadati</taxon>
        <taxon>Pseudomonadota</taxon>
        <taxon>Alphaproteobacteria</taxon>
        <taxon>Hyphomicrobiales</taxon>
        <taxon>Methylopilaceae</taxon>
        <taxon>Methylopila</taxon>
    </lineage>
</organism>
<accession>A0ABW3ZD77</accession>
<reference evidence="3" key="1">
    <citation type="journal article" date="2019" name="Int. J. Syst. Evol. Microbiol.">
        <title>The Global Catalogue of Microorganisms (GCM) 10K type strain sequencing project: providing services to taxonomists for standard genome sequencing and annotation.</title>
        <authorList>
            <consortium name="The Broad Institute Genomics Platform"/>
            <consortium name="The Broad Institute Genome Sequencing Center for Infectious Disease"/>
            <person name="Wu L."/>
            <person name="Ma J."/>
        </authorList>
    </citation>
    <scope>NUCLEOTIDE SEQUENCE [LARGE SCALE GENOMIC DNA]</scope>
    <source>
        <strain evidence="3">CCUG 61696</strain>
    </source>
</reference>
<gene>
    <name evidence="2" type="ORF">ACFQ4O_17700</name>
</gene>
<keyword evidence="3" id="KW-1185">Reference proteome</keyword>
<protein>
    <submittedName>
        <fullName evidence="2">Uncharacterized protein</fullName>
    </submittedName>
</protein>
<proteinExistence type="predicted"/>
<dbReference type="EMBL" id="JBHTMX010000367">
    <property type="protein sequence ID" value="MFD1333843.1"/>
    <property type="molecule type" value="Genomic_DNA"/>
</dbReference>
<feature type="non-terminal residue" evidence="2">
    <location>
        <position position="1"/>
    </location>
</feature>
<evidence type="ECO:0000313" key="2">
    <source>
        <dbReference type="EMBL" id="MFD1333843.1"/>
    </source>
</evidence>
<evidence type="ECO:0000313" key="3">
    <source>
        <dbReference type="Proteomes" id="UP001597171"/>
    </source>
</evidence>
<feature type="region of interest" description="Disordered" evidence="1">
    <location>
        <begin position="1"/>
        <end position="31"/>
    </location>
</feature>
<comment type="caution">
    <text evidence="2">The sequence shown here is derived from an EMBL/GenBank/DDBJ whole genome shotgun (WGS) entry which is preliminary data.</text>
</comment>
<evidence type="ECO:0000256" key="1">
    <source>
        <dbReference type="SAM" id="MobiDB-lite"/>
    </source>
</evidence>